<keyword evidence="7" id="KW-0408">Iron</keyword>
<dbReference type="EMBL" id="JAPWDS010000001">
    <property type="protein sequence ID" value="KAJ5521003.1"/>
    <property type="molecule type" value="Genomic_DNA"/>
</dbReference>
<protein>
    <submittedName>
        <fullName evidence="8">Phytanoyl-CoA dioxygenase family protein</fullName>
    </submittedName>
</protein>
<comment type="subunit">
    <text evidence="3">Homodimer.</text>
</comment>
<comment type="caution">
    <text evidence="8">The sequence shown here is derived from an EMBL/GenBank/DDBJ whole genome shotgun (WGS) entry which is preliminary data.</text>
</comment>
<evidence type="ECO:0000256" key="5">
    <source>
        <dbReference type="ARBA" id="ARBA00022964"/>
    </source>
</evidence>
<dbReference type="AlphaFoldDB" id="A0A9W9Y8U7"/>
<keyword evidence="9" id="KW-1185">Reference proteome</keyword>
<dbReference type="Gene3D" id="2.60.120.620">
    <property type="entry name" value="q2cbj1_9rhob like domain"/>
    <property type="match status" value="1"/>
</dbReference>
<dbReference type="Pfam" id="PF05721">
    <property type="entry name" value="PhyH"/>
    <property type="match status" value="1"/>
</dbReference>
<keyword evidence="6" id="KW-0560">Oxidoreductase</keyword>
<dbReference type="PANTHER" id="PTHR20883">
    <property type="entry name" value="PHYTANOYL-COA DIOXYGENASE DOMAIN CONTAINING 1"/>
    <property type="match status" value="1"/>
</dbReference>
<reference evidence="8" key="2">
    <citation type="journal article" date="2023" name="IMA Fungus">
        <title>Comparative genomic study of the Penicillium genus elucidates a diverse pangenome and 15 lateral gene transfer events.</title>
        <authorList>
            <person name="Petersen C."/>
            <person name="Sorensen T."/>
            <person name="Nielsen M.R."/>
            <person name="Sondergaard T.E."/>
            <person name="Sorensen J.L."/>
            <person name="Fitzpatrick D.A."/>
            <person name="Frisvad J.C."/>
            <person name="Nielsen K.L."/>
        </authorList>
    </citation>
    <scope>NUCLEOTIDE SEQUENCE</scope>
    <source>
        <strain evidence="8">IBT 29495</strain>
    </source>
</reference>
<dbReference type="GO" id="GO:0051213">
    <property type="term" value="F:dioxygenase activity"/>
    <property type="evidence" value="ECO:0007669"/>
    <property type="project" value="UniProtKB-KW"/>
</dbReference>
<evidence type="ECO:0000256" key="4">
    <source>
        <dbReference type="ARBA" id="ARBA00022723"/>
    </source>
</evidence>
<keyword evidence="5 8" id="KW-0223">Dioxygenase</keyword>
<dbReference type="SUPFAM" id="SSF51197">
    <property type="entry name" value="Clavaminate synthase-like"/>
    <property type="match status" value="1"/>
</dbReference>
<dbReference type="PANTHER" id="PTHR20883:SF45">
    <property type="entry name" value="PHYTANOYL-COA DIOXYGENASE FAMILY PROTEIN"/>
    <property type="match status" value="1"/>
</dbReference>
<evidence type="ECO:0000313" key="8">
    <source>
        <dbReference type="EMBL" id="KAJ5521003.1"/>
    </source>
</evidence>
<reference evidence="8" key="1">
    <citation type="submission" date="2022-12" db="EMBL/GenBank/DDBJ databases">
        <authorList>
            <person name="Petersen C."/>
        </authorList>
    </citation>
    <scope>NUCLEOTIDE SEQUENCE</scope>
    <source>
        <strain evidence="8">IBT 29495</strain>
    </source>
</reference>
<comment type="similarity">
    <text evidence="2">Belongs to the PhyH family.</text>
</comment>
<dbReference type="GO" id="GO:0046872">
    <property type="term" value="F:metal ion binding"/>
    <property type="evidence" value="ECO:0007669"/>
    <property type="project" value="UniProtKB-KW"/>
</dbReference>
<dbReference type="Proteomes" id="UP001149954">
    <property type="component" value="Unassembled WGS sequence"/>
</dbReference>
<gene>
    <name evidence="8" type="ORF">N7463_001456</name>
</gene>
<organism evidence="8 9">
    <name type="scientific">Penicillium fimorum</name>
    <dbReference type="NCBI Taxonomy" id="1882269"/>
    <lineage>
        <taxon>Eukaryota</taxon>
        <taxon>Fungi</taxon>
        <taxon>Dikarya</taxon>
        <taxon>Ascomycota</taxon>
        <taxon>Pezizomycotina</taxon>
        <taxon>Eurotiomycetes</taxon>
        <taxon>Eurotiomycetidae</taxon>
        <taxon>Eurotiales</taxon>
        <taxon>Aspergillaceae</taxon>
        <taxon>Penicillium</taxon>
    </lineage>
</organism>
<evidence type="ECO:0000313" key="9">
    <source>
        <dbReference type="Proteomes" id="UP001149954"/>
    </source>
</evidence>
<dbReference type="InterPro" id="IPR008775">
    <property type="entry name" value="Phytyl_CoA_dOase-like"/>
</dbReference>
<name>A0A9W9Y8U7_9EURO</name>
<evidence type="ECO:0000256" key="2">
    <source>
        <dbReference type="ARBA" id="ARBA00005830"/>
    </source>
</evidence>
<proteinExistence type="inferred from homology"/>
<accession>A0A9W9Y8U7</accession>
<evidence type="ECO:0000256" key="6">
    <source>
        <dbReference type="ARBA" id="ARBA00023002"/>
    </source>
</evidence>
<keyword evidence="4" id="KW-0479">Metal-binding</keyword>
<evidence type="ECO:0000256" key="7">
    <source>
        <dbReference type="ARBA" id="ARBA00023004"/>
    </source>
</evidence>
<evidence type="ECO:0000256" key="3">
    <source>
        <dbReference type="ARBA" id="ARBA00011738"/>
    </source>
</evidence>
<sequence length="308" mass="34551">MTLTQQPFEHTQFGLHRVQAKTTSLEKILPVLTYHGGLIVEGLISQDILQEIEKELRPHFQQGWNTDPMFSQKTRVVCGLPAKSPTLMNKCFGNPLFTEVCDALITSHSSSRFGEQRYDFHSPPILGNTVAFSTLPGNTVQRMHRDDMDHHNMLPAITPDQYEAGRDCVVTLLVAGTRTTKENGATRFIPGSHLQETLHIPDESQAVYIEMQPGDAFILLGSTFHAGSGNVTDGEERILYSVAGVKSILRQTENIYYTLPLEKVREYSPWMQKRLGFSASSPLGGHIDLKDPREVLGLPEPSDIQWFY</sequence>
<evidence type="ECO:0000256" key="1">
    <source>
        <dbReference type="ARBA" id="ARBA00001962"/>
    </source>
</evidence>
<dbReference type="OrthoDB" id="445007at2759"/>
<comment type="cofactor">
    <cofactor evidence="1">
        <name>Fe cation</name>
        <dbReference type="ChEBI" id="CHEBI:24875"/>
    </cofactor>
</comment>